<organism evidence="1 2">
    <name type="scientific">Acidianus brierleyi</name>
    <dbReference type="NCBI Taxonomy" id="41673"/>
    <lineage>
        <taxon>Archaea</taxon>
        <taxon>Thermoproteota</taxon>
        <taxon>Thermoprotei</taxon>
        <taxon>Sulfolobales</taxon>
        <taxon>Sulfolobaceae</taxon>
        <taxon>Acidianus</taxon>
    </lineage>
</organism>
<reference evidence="1 2" key="1">
    <citation type="submission" date="2018-05" db="EMBL/GenBank/DDBJ databases">
        <title>Complete Genome Sequences of Extremely Thermoacidophilic, Metal-Mobilizing Type-Strain Members of the Archaeal Family Sulfolobaceae: Acidianus brierleyi DSM-1651T, Acidianus sulfidivorans DSM-18786T, Metallosphaera hakonensis DSM-7519T, and Metallosphaera prunae DSM-10039T.</title>
        <authorList>
            <person name="Counts J.A."/>
            <person name="Kelly R.M."/>
        </authorList>
    </citation>
    <scope>NUCLEOTIDE SEQUENCE [LARGE SCALE GENOMIC DNA]</scope>
    <source>
        <strain evidence="1 2">DSM 1651</strain>
    </source>
</reference>
<dbReference type="KEGG" id="abri:DFR85_03815"/>
<protein>
    <submittedName>
        <fullName evidence="1">Uncharacterized protein</fullName>
    </submittedName>
</protein>
<gene>
    <name evidence="1" type="ORF">DFR85_03815</name>
</gene>
<evidence type="ECO:0000313" key="1">
    <source>
        <dbReference type="EMBL" id="AWR95897.1"/>
    </source>
</evidence>
<dbReference type="Proteomes" id="UP000248044">
    <property type="component" value="Chromosome"/>
</dbReference>
<dbReference type="EMBL" id="CP029289">
    <property type="protein sequence ID" value="AWR95897.1"/>
    <property type="molecule type" value="Genomic_DNA"/>
</dbReference>
<name>A0A2U9IIN7_9CREN</name>
<keyword evidence="2" id="KW-1185">Reference proteome</keyword>
<proteinExistence type="predicted"/>
<evidence type="ECO:0000313" key="2">
    <source>
        <dbReference type="Proteomes" id="UP000248044"/>
    </source>
</evidence>
<dbReference type="GeneID" id="36831253"/>
<sequence length="71" mass="8256">MSSILDIIQEILALKDTIKNEIQKPLKQELLSPLYEIKTTKEDINLDELLKKYDAKDVVDLVNKIRKSMVK</sequence>
<dbReference type="AlphaFoldDB" id="A0A2U9IIN7"/>
<accession>A0A2U9IIN7</accession>
<dbReference type="OrthoDB" id="40628at2157"/>
<dbReference type="RefSeq" id="WP_110271775.1">
    <property type="nucleotide sequence ID" value="NZ_CP029289.2"/>
</dbReference>